<keyword evidence="7 12" id="KW-0904">Protein phosphatase</keyword>
<comment type="catalytic activity">
    <reaction evidence="10 12">
        <text>O-phospho-L-threonyl-[protein] + H2O = L-threonyl-[protein] + phosphate</text>
        <dbReference type="Rhea" id="RHEA:47004"/>
        <dbReference type="Rhea" id="RHEA-COMP:11060"/>
        <dbReference type="Rhea" id="RHEA-COMP:11605"/>
        <dbReference type="ChEBI" id="CHEBI:15377"/>
        <dbReference type="ChEBI" id="CHEBI:30013"/>
        <dbReference type="ChEBI" id="CHEBI:43474"/>
        <dbReference type="ChEBI" id="CHEBI:61977"/>
        <dbReference type="EC" id="3.1.3.16"/>
    </reaction>
</comment>
<sequence length="604" mass="65365">MAMGDEAGEGKVTLSGAVHRVQLTLLDGGPCTDRRLFSAGALLSRADYEDVVVERGLAGLCGYPPCPNPLPAGRPRRGRYRVSLSEHKVFDLEETYKFCSEPCVVRSRAFSGSLQPDRPLSAGPLKVAEALRQFEGLSSEERAGPGQEDGDFGFSKLTIHEKSVAPAGEVSAEEWIGPSNAIEGYVPQRDRNQGADSKPKKETKPKTKPKLAKGGTDTEMKGSDFTSTIIVGDPLGVAPPAPASSVPALSVLEQGVRKLEHGACVEEGLEEPPALKSSLKSSREKMPNRTVRWADEEKLESSAETEASVVREVSKQRMVSGSFASLNEEDDDSSQRHASAEACVAALIQAADAVASGDSECGNAATEAGVIILPPPHDSEERDSEAEEDIMEFDQGFVKWPKKTVLLDSDMFEVEDSWHDTPPEGFSLTLSPFATMWNALFGWITCSSLAFVYGKEESLQDDFLCVNGREYPDKIVLGDGRSSEIKQTMAGCIARSLPHLVTDLHLRTPVSSIEKAMGHLLETMSFVDALPPFKIKQWRVIVLLFVDALSVHRIPAVSPQTISSRHLLQKVLSAAQVSGEEYESMKDILLPLGRVPQFSAQSGG</sequence>
<keyword evidence="8 12" id="KW-0539">Nucleus</keyword>
<evidence type="ECO:0000256" key="8">
    <source>
        <dbReference type="ARBA" id="ARBA00023242"/>
    </source>
</evidence>
<evidence type="ECO:0000256" key="10">
    <source>
        <dbReference type="ARBA" id="ARBA00048336"/>
    </source>
</evidence>
<dbReference type="GO" id="GO:0005634">
    <property type="term" value="C:nucleus"/>
    <property type="evidence" value="ECO:0007669"/>
    <property type="project" value="UniProtKB-SubCell"/>
</dbReference>
<dbReference type="GO" id="GO:0008270">
    <property type="term" value="F:zinc ion binding"/>
    <property type="evidence" value="ECO:0007669"/>
    <property type="project" value="UniProtKB-KW"/>
</dbReference>
<gene>
    <name evidence="15" type="primary">OsI_18345</name>
    <name evidence="15" type="ORF">g.45981</name>
</gene>
<dbReference type="Gene3D" id="1.25.40.820">
    <property type="match status" value="1"/>
</dbReference>
<dbReference type="EMBL" id="GDJX01005937">
    <property type="protein sequence ID" value="JAT61999.1"/>
    <property type="molecule type" value="Transcribed_RNA"/>
</dbReference>
<dbReference type="GO" id="GO:0005737">
    <property type="term" value="C:cytoplasm"/>
    <property type="evidence" value="ECO:0007669"/>
    <property type="project" value="TreeGrafter"/>
</dbReference>
<dbReference type="GO" id="GO:0043175">
    <property type="term" value="F:RNA polymerase core enzyme binding"/>
    <property type="evidence" value="ECO:0007669"/>
    <property type="project" value="UniProtKB-UniRule"/>
</dbReference>
<dbReference type="PANTHER" id="PTHR14732:SF0">
    <property type="entry name" value="RNA POLYMERASE II SUBUNIT B1 CTD PHOSPHATASE RPAP2-RELATED"/>
    <property type="match status" value="1"/>
</dbReference>
<evidence type="ECO:0000256" key="13">
    <source>
        <dbReference type="SAM" id="MobiDB-lite"/>
    </source>
</evidence>
<feature type="region of interest" description="Disordered" evidence="13">
    <location>
        <begin position="179"/>
        <end position="221"/>
    </location>
</feature>
<evidence type="ECO:0000256" key="3">
    <source>
        <dbReference type="ARBA" id="ARBA00022723"/>
    </source>
</evidence>
<evidence type="ECO:0000256" key="12">
    <source>
        <dbReference type="RuleBase" id="RU367080"/>
    </source>
</evidence>
<evidence type="ECO:0000256" key="7">
    <source>
        <dbReference type="ARBA" id="ARBA00022912"/>
    </source>
</evidence>
<dbReference type="InterPro" id="IPR038534">
    <property type="entry name" value="Rtr1/RPAP2_sf"/>
</dbReference>
<accession>A0A1D1Z564</accession>
<evidence type="ECO:0000256" key="1">
    <source>
        <dbReference type="ARBA" id="ARBA00004123"/>
    </source>
</evidence>
<feature type="domain" description="RTR1-type" evidence="14">
    <location>
        <begin position="38"/>
        <end position="124"/>
    </location>
</feature>
<comment type="similarity">
    <text evidence="2 11 12">Belongs to the RPAP2 family.</text>
</comment>
<organism evidence="15">
    <name type="scientific">Anthurium amnicola</name>
    <dbReference type="NCBI Taxonomy" id="1678845"/>
    <lineage>
        <taxon>Eukaryota</taxon>
        <taxon>Viridiplantae</taxon>
        <taxon>Streptophyta</taxon>
        <taxon>Embryophyta</taxon>
        <taxon>Tracheophyta</taxon>
        <taxon>Spermatophyta</taxon>
        <taxon>Magnoliopsida</taxon>
        <taxon>Liliopsida</taxon>
        <taxon>Araceae</taxon>
        <taxon>Pothoideae</taxon>
        <taxon>Potheae</taxon>
        <taxon>Anthurium</taxon>
    </lineage>
</organism>
<evidence type="ECO:0000256" key="4">
    <source>
        <dbReference type="ARBA" id="ARBA00022771"/>
    </source>
</evidence>
<keyword evidence="4 12" id="KW-0863">Zinc-finger</keyword>
<dbReference type="InterPro" id="IPR007308">
    <property type="entry name" value="Rtr1/RPAP2_dom"/>
</dbReference>
<dbReference type="PROSITE" id="PS51479">
    <property type="entry name" value="ZF_RTR1"/>
    <property type="match status" value="1"/>
</dbReference>
<comment type="catalytic activity">
    <reaction evidence="9 12">
        <text>O-phospho-L-seryl-[protein] + H2O = L-seryl-[protein] + phosphate</text>
        <dbReference type="Rhea" id="RHEA:20629"/>
        <dbReference type="Rhea" id="RHEA-COMP:9863"/>
        <dbReference type="Rhea" id="RHEA-COMP:11604"/>
        <dbReference type="ChEBI" id="CHEBI:15377"/>
        <dbReference type="ChEBI" id="CHEBI:29999"/>
        <dbReference type="ChEBI" id="CHEBI:43474"/>
        <dbReference type="ChEBI" id="CHEBI:83421"/>
        <dbReference type="EC" id="3.1.3.16"/>
    </reaction>
</comment>
<dbReference type="GO" id="GO:0008420">
    <property type="term" value="F:RNA polymerase II CTD heptapeptide repeat phosphatase activity"/>
    <property type="evidence" value="ECO:0007669"/>
    <property type="project" value="UniProtKB-UniRule"/>
</dbReference>
<keyword evidence="6 12" id="KW-0862">Zinc</keyword>
<keyword evidence="3 12" id="KW-0479">Metal-binding</keyword>
<feature type="compositionally biased region" description="Basic and acidic residues" evidence="13">
    <location>
        <begin position="281"/>
        <end position="291"/>
    </location>
</feature>
<feature type="compositionally biased region" description="Basic and acidic residues" evidence="13">
    <location>
        <begin position="188"/>
        <end position="205"/>
    </location>
</feature>
<feature type="region of interest" description="Disordered" evidence="13">
    <location>
        <begin position="271"/>
        <end position="291"/>
    </location>
</feature>
<dbReference type="InterPro" id="IPR039693">
    <property type="entry name" value="Rtr1/RPAP2"/>
</dbReference>
<evidence type="ECO:0000256" key="9">
    <source>
        <dbReference type="ARBA" id="ARBA00047761"/>
    </source>
</evidence>
<proteinExistence type="inferred from homology"/>
<evidence type="ECO:0000256" key="11">
    <source>
        <dbReference type="PROSITE-ProRule" id="PRU00812"/>
    </source>
</evidence>
<comment type="function">
    <text evidence="12">Putative RNA polymerase II subunit B1 C-terminal domain (CTD) phosphatase involved in RNA polymerase II transcription regulation.</text>
</comment>
<dbReference type="Pfam" id="PF04181">
    <property type="entry name" value="RPAP2_Rtr1"/>
    <property type="match status" value="1"/>
</dbReference>
<comment type="subcellular location">
    <subcellularLocation>
        <location evidence="1 12">Nucleus</location>
    </subcellularLocation>
</comment>
<keyword evidence="5 12" id="KW-0378">Hydrolase</keyword>
<dbReference type="EC" id="3.1.3.16" evidence="12"/>
<dbReference type="PANTHER" id="PTHR14732">
    <property type="entry name" value="RNA POLYMERASE II SUBUNIT B1 CTD PHOSPHATASE RPAP2-RELATED"/>
    <property type="match status" value="1"/>
</dbReference>
<evidence type="ECO:0000256" key="2">
    <source>
        <dbReference type="ARBA" id="ARBA00005676"/>
    </source>
</evidence>
<protein>
    <recommendedName>
        <fullName evidence="12">RNA polymerase II subunit B1 CTD phosphatase RPAP2 homolog</fullName>
        <ecNumber evidence="12">3.1.3.16</ecNumber>
    </recommendedName>
</protein>
<evidence type="ECO:0000256" key="6">
    <source>
        <dbReference type="ARBA" id="ARBA00022833"/>
    </source>
</evidence>
<evidence type="ECO:0000313" key="15">
    <source>
        <dbReference type="EMBL" id="JAT61999.1"/>
    </source>
</evidence>
<evidence type="ECO:0000259" key="14">
    <source>
        <dbReference type="PROSITE" id="PS51479"/>
    </source>
</evidence>
<evidence type="ECO:0000256" key="5">
    <source>
        <dbReference type="ARBA" id="ARBA00022801"/>
    </source>
</evidence>
<name>A0A1D1Z564_9ARAE</name>
<reference evidence="15" key="1">
    <citation type="submission" date="2015-07" db="EMBL/GenBank/DDBJ databases">
        <title>Transcriptome Assembly of Anthurium amnicola.</title>
        <authorList>
            <person name="Suzuki J."/>
        </authorList>
    </citation>
    <scope>NUCLEOTIDE SEQUENCE</scope>
</reference>
<dbReference type="AlphaFoldDB" id="A0A1D1Z564"/>